<accession>A0A3S5ABH4</accession>
<name>A0A3S5ABH4_9PLAT</name>
<feature type="region of interest" description="Disordered" evidence="2">
    <location>
        <begin position="55"/>
        <end position="86"/>
    </location>
</feature>
<keyword evidence="4" id="KW-1185">Reference proteome</keyword>
<sequence length="172" mass="17996">MIAVQADLLAARSDLADLKAKHTHLIDSFIHAVTDTESNEALAAALTAPLDQLCPPSPEDSLATSSDATAFPNASSTALPTDSPPSNPMRAVRLLTCLAGQLISAKLRLDGQTESLLRMTLIESQLTKAKAANAELQARLQHQQSSAMPTALSLAGSSESAVSHAFTCPTCY</sequence>
<organism evidence="3 4">
    <name type="scientific">Protopolystoma xenopodis</name>
    <dbReference type="NCBI Taxonomy" id="117903"/>
    <lineage>
        <taxon>Eukaryota</taxon>
        <taxon>Metazoa</taxon>
        <taxon>Spiralia</taxon>
        <taxon>Lophotrochozoa</taxon>
        <taxon>Platyhelminthes</taxon>
        <taxon>Monogenea</taxon>
        <taxon>Polyopisthocotylea</taxon>
        <taxon>Polystomatidea</taxon>
        <taxon>Polystomatidae</taxon>
        <taxon>Protopolystoma</taxon>
    </lineage>
</organism>
<feature type="compositionally biased region" description="Polar residues" evidence="2">
    <location>
        <begin position="62"/>
        <end position="80"/>
    </location>
</feature>
<evidence type="ECO:0000313" key="4">
    <source>
        <dbReference type="Proteomes" id="UP000784294"/>
    </source>
</evidence>
<evidence type="ECO:0000256" key="1">
    <source>
        <dbReference type="SAM" id="Coils"/>
    </source>
</evidence>
<dbReference type="EMBL" id="CAAALY010013438">
    <property type="protein sequence ID" value="VEL11981.1"/>
    <property type="molecule type" value="Genomic_DNA"/>
</dbReference>
<comment type="caution">
    <text evidence="3">The sequence shown here is derived from an EMBL/GenBank/DDBJ whole genome shotgun (WGS) entry which is preliminary data.</text>
</comment>
<dbReference type="Proteomes" id="UP000784294">
    <property type="component" value="Unassembled WGS sequence"/>
</dbReference>
<protein>
    <submittedName>
        <fullName evidence="3">Uncharacterized protein</fullName>
    </submittedName>
</protein>
<keyword evidence="1" id="KW-0175">Coiled coil</keyword>
<evidence type="ECO:0000256" key="2">
    <source>
        <dbReference type="SAM" id="MobiDB-lite"/>
    </source>
</evidence>
<proteinExistence type="predicted"/>
<dbReference type="AlphaFoldDB" id="A0A3S5ABH4"/>
<gene>
    <name evidence="3" type="ORF">PXEA_LOCUS5421</name>
</gene>
<evidence type="ECO:0000313" key="3">
    <source>
        <dbReference type="EMBL" id="VEL11981.1"/>
    </source>
</evidence>
<reference evidence="3" key="1">
    <citation type="submission" date="2018-11" db="EMBL/GenBank/DDBJ databases">
        <authorList>
            <consortium name="Pathogen Informatics"/>
        </authorList>
    </citation>
    <scope>NUCLEOTIDE SEQUENCE</scope>
</reference>
<feature type="coiled-coil region" evidence="1">
    <location>
        <begin position="119"/>
        <end position="146"/>
    </location>
</feature>